<evidence type="ECO:0000256" key="1">
    <source>
        <dbReference type="SAM" id="SignalP"/>
    </source>
</evidence>
<evidence type="ECO:0000313" key="2">
    <source>
        <dbReference type="EMBL" id="MBN7824749.1"/>
    </source>
</evidence>
<feature type="chain" id="PRO_5036944067" description="Lipoprotein" evidence="1">
    <location>
        <begin position="18"/>
        <end position="100"/>
    </location>
</feature>
<feature type="signal peptide" evidence="1">
    <location>
        <begin position="1"/>
        <end position="17"/>
    </location>
</feature>
<reference evidence="2" key="1">
    <citation type="submission" date="2021-03" db="EMBL/GenBank/DDBJ databases">
        <title>novel species isolated from a fishpond in China.</title>
        <authorList>
            <person name="Lu H."/>
            <person name="Cai Z."/>
        </authorList>
    </citation>
    <scope>NUCLEOTIDE SEQUENCE</scope>
    <source>
        <strain evidence="2">JCM 30855</strain>
    </source>
</reference>
<name>A0A939DL65_9ALTE</name>
<proteinExistence type="predicted"/>
<evidence type="ECO:0008006" key="4">
    <source>
        <dbReference type="Google" id="ProtNLM"/>
    </source>
</evidence>
<protein>
    <recommendedName>
        <fullName evidence="4">Lipoprotein</fullName>
    </recommendedName>
</protein>
<evidence type="ECO:0000313" key="3">
    <source>
        <dbReference type="Proteomes" id="UP000664654"/>
    </source>
</evidence>
<accession>A0A939DL65</accession>
<keyword evidence="3" id="KW-1185">Reference proteome</keyword>
<sequence>MKLLVLSLLLGPLTGCAITDNTYVKVGAGYKFNESDITWEDEAATHPVSTRLELGKRLGNWRYGLMHRSQWFTGWPVNSDVEYSVNEVFIDYTFELGARP</sequence>
<dbReference type="RefSeq" id="WP_206572872.1">
    <property type="nucleotide sequence ID" value="NZ_JAFKCV010000003.1"/>
</dbReference>
<dbReference type="AlphaFoldDB" id="A0A939DL65"/>
<keyword evidence="1" id="KW-0732">Signal</keyword>
<gene>
    <name evidence="2" type="ORF">J0A66_05865</name>
</gene>
<comment type="caution">
    <text evidence="2">The sequence shown here is derived from an EMBL/GenBank/DDBJ whole genome shotgun (WGS) entry which is preliminary data.</text>
</comment>
<dbReference type="Proteomes" id="UP000664654">
    <property type="component" value="Unassembled WGS sequence"/>
</dbReference>
<organism evidence="2 3">
    <name type="scientific">Bowmanella dokdonensis</name>
    <dbReference type="NCBI Taxonomy" id="751969"/>
    <lineage>
        <taxon>Bacteria</taxon>
        <taxon>Pseudomonadati</taxon>
        <taxon>Pseudomonadota</taxon>
        <taxon>Gammaproteobacteria</taxon>
        <taxon>Alteromonadales</taxon>
        <taxon>Alteromonadaceae</taxon>
        <taxon>Bowmanella</taxon>
    </lineage>
</organism>
<dbReference type="EMBL" id="JAFKCV010000003">
    <property type="protein sequence ID" value="MBN7824749.1"/>
    <property type="molecule type" value="Genomic_DNA"/>
</dbReference>